<feature type="transmembrane region" description="Helical" evidence="1">
    <location>
        <begin position="31"/>
        <end position="53"/>
    </location>
</feature>
<dbReference type="RefSeq" id="WP_012636221.1">
    <property type="nucleotide sequence ID" value="NC_011899.1"/>
</dbReference>
<dbReference type="PANTHER" id="PTHR37309">
    <property type="entry name" value="SLR0284 PROTEIN"/>
    <property type="match status" value="1"/>
</dbReference>
<dbReference type="STRING" id="373903.Hore_12870"/>
<protein>
    <recommendedName>
        <fullName evidence="4">Integral membrane protein</fullName>
    </recommendedName>
</protein>
<dbReference type="AlphaFoldDB" id="B8CXL8"/>
<accession>B8CXL8</accession>
<keyword evidence="1" id="KW-0472">Membrane</keyword>
<proteinExistence type="predicted"/>
<dbReference type="EMBL" id="CP001098">
    <property type="protein sequence ID" value="ACL70037.1"/>
    <property type="molecule type" value="Genomic_DNA"/>
</dbReference>
<reference evidence="2 3" key="1">
    <citation type="journal article" date="2009" name="PLoS ONE">
        <title>Genome analysis of the anaerobic thermohalophilic bacterium Halothermothrix orenii.</title>
        <authorList>
            <person name="Mavromatis K."/>
            <person name="Ivanova N."/>
            <person name="Anderson I."/>
            <person name="Lykidis A."/>
            <person name="Hooper S.D."/>
            <person name="Sun H."/>
            <person name="Kunin V."/>
            <person name="Lapidus A."/>
            <person name="Hugenholtz P."/>
            <person name="Patel B."/>
            <person name="Kyrpides N.C."/>
        </authorList>
    </citation>
    <scope>NUCLEOTIDE SEQUENCE [LARGE SCALE GENOMIC DNA]</scope>
    <source>
        <strain evidence="3">H 168 / OCM 544 / DSM 9562</strain>
    </source>
</reference>
<keyword evidence="1" id="KW-1133">Transmembrane helix</keyword>
<dbReference type="eggNOG" id="COG1950">
    <property type="taxonomic scope" value="Bacteria"/>
</dbReference>
<dbReference type="PANTHER" id="PTHR37309:SF1">
    <property type="entry name" value="SLR0284 PROTEIN"/>
    <property type="match status" value="1"/>
</dbReference>
<feature type="transmembrane region" description="Helical" evidence="1">
    <location>
        <begin position="7"/>
        <end position="25"/>
    </location>
</feature>
<keyword evidence="3" id="KW-1185">Reference proteome</keyword>
<name>B8CXL8_HALOH</name>
<dbReference type="InterPro" id="IPR007165">
    <property type="entry name" value="Phage_holin_4_2"/>
</dbReference>
<keyword evidence="1" id="KW-0812">Transmembrane</keyword>
<evidence type="ECO:0000313" key="2">
    <source>
        <dbReference type="EMBL" id="ACL70037.1"/>
    </source>
</evidence>
<sequence length="111" mass="11712">MTNWVGAIIRFIVSALVLLAVGYFVPGFTMVGFVNALIAAVVIAVLGYVVEALMGDRISPQNRGIIGFITAAVVIYASQFLVEGLSVSIWGALLASLVIGLIDAFVPTELR</sequence>
<feature type="transmembrane region" description="Helical" evidence="1">
    <location>
        <begin position="88"/>
        <end position="106"/>
    </location>
</feature>
<dbReference type="Pfam" id="PF04020">
    <property type="entry name" value="Phage_holin_4_2"/>
    <property type="match status" value="1"/>
</dbReference>
<evidence type="ECO:0000313" key="3">
    <source>
        <dbReference type="Proteomes" id="UP000000719"/>
    </source>
</evidence>
<dbReference type="Proteomes" id="UP000000719">
    <property type="component" value="Chromosome"/>
</dbReference>
<feature type="transmembrane region" description="Helical" evidence="1">
    <location>
        <begin position="65"/>
        <end position="82"/>
    </location>
</feature>
<evidence type="ECO:0008006" key="4">
    <source>
        <dbReference type="Google" id="ProtNLM"/>
    </source>
</evidence>
<dbReference type="HOGENOM" id="CLU_159834_0_0_9"/>
<organism evidence="2 3">
    <name type="scientific">Halothermothrix orenii (strain H 168 / OCM 544 / DSM 9562)</name>
    <dbReference type="NCBI Taxonomy" id="373903"/>
    <lineage>
        <taxon>Bacteria</taxon>
        <taxon>Bacillati</taxon>
        <taxon>Bacillota</taxon>
        <taxon>Clostridia</taxon>
        <taxon>Halanaerobiales</taxon>
        <taxon>Halothermotrichaceae</taxon>
        <taxon>Halothermothrix</taxon>
    </lineage>
</organism>
<evidence type="ECO:0000256" key="1">
    <source>
        <dbReference type="SAM" id="Phobius"/>
    </source>
</evidence>
<dbReference type="OrthoDB" id="1701386at2"/>
<gene>
    <name evidence="2" type="ordered locus">Hore_12870</name>
</gene>
<dbReference type="KEGG" id="hor:Hore_12870"/>